<gene>
    <name evidence="1" type="ORF">JGI25_01426</name>
</gene>
<protein>
    <submittedName>
        <fullName evidence="1">Uncharacterized protein</fullName>
    </submittedName>
</protein>
<proteinExistence type="predicted"/>
<name>A0A916LKN7_KRYT1</name>
<comment type="caution">
    <text evidence="1">The sequence shown here is derived from an EMBL/GenBank/DDBJ whole genome shotgun (WGS) entry which is preliminary data.</text>
</comment>
<accession>A0A916LKN7</accession>
<dbReference type="AlphaFoldDB" id="A0A916LKN7"/>
<dbReference type="EMBL" id="CZVV01000122">
    <property type="protein sequence ID" value="CUT04503.1"/>
    <property type="molecule type" value="Genomic_DNA"/>
</dbReference>
<evidence type="ECO:0000313" key="1">
    <source>
        <dbReference type="EMBL" id="CUT04503.1"/>
    </source>
</evidence>
<sequence length="51" mass="5922">FWEVKLEPIKPNWKVTISSFLIFPLVKNKKGGLKPALCPKLFYFMPGEVEL</sequence>
<evidence type="ECO:0000313" key="2">
    <source>
        <dbReference type="Proteomes" id="UP000243105"/>
    </source>
</evidence>
<reference evidence="1 2" key="1">
    <citation type="submission" date="2015-11" db="EMBL/GenBank/DDBJ databases">
        <authorList>
            <person name="Varghese N."/>
        </authorList>
    </citation>
    <scope>NUCLEOTIDE SEQUENCE [LARGE SCALE GENOMIC DNA]</scope>
    <source>
        <strain evidence="1 2">JGI-25</strain>
    </source>
</reference>
<organism evidence="1 2">
    <name type="scientific">Kryptobacter tengchongensis</name>
    <dbReference type="NCBI Taxonomy" id="1643429"/>
    <lineage>
        <taxon>Bacteria</taxon>
        <taxon>Pseudomonadati</taxon>
        <taxon>Candidatus Kryptoniota</taxon>
        <taxon>Candidatus Kryptobacter</taxon>
    </lineage>
</organism>
<dbReference type="Proteomes" id="UP000243105">
    <property type="component" value="Unassembled WGS sequence"/>
</dbReference>
<feature type="non-terminal residue" evidence="1">
    <location>
        <position position="1"/>
    </location>
</feature>